<accession>A0AAD5K762</accession>
<gene>
    <name evidence="1" type="ORF">BDA99DRAFT_533547</name>
</gene>
<reference evidence="1" key="2">
    <citation type="submission" date="2023-02" db="EMBL/GenBank/DDBJ databases">
        <authorList>
            <consortium name="DOE Joint Genome Institute"/>
            <person name="Mondo S.J."/>
            <person name="Chang Y."/>
            <person name="Wang Y."/>
            <person name="Ahrendt S."/>
            <person name="Andreopoulos W."/>
            <person name="Barry K."/>
            <person name="Beard J."/>
            <person name="Benny G.L."/>
            <person name="Blankenship S."/>
            <person name="Bonito G."/>
            <person name="Cuomo C."/>
            <person name="Desiro A."/>
            <person name="Gervers K.A."/>
            <person name="Hundley H."/>
            <person name="Kuo A."/>
            <person name="LaButti K."/>
            <person name="Lang B.F."/>
            <person name="Lipzen A."/>
            <person name="O'Donnell K."/>
            <person name="Pangilinan J."/>
            <person name="Reynolds N."/>
            <person name="Sandor L."/>
            <person name="Smith M.W."/>
            <person name="Tsang A."/>
            <person name="Grigoriev I.V."/>
            <person name="Stajich J.E."/>
            <person name="Spatafora J.W."/>
        </authorList>
    </citation>
    <scope>NUCLEOTIDE SEQUENCE</scope>
    <source>
        <strain evidence="1">RSA 2281</strain>
    </source>
</reference>
<evidence type="ECO:0000313" key="1">
    <source>
        <dbReference type="EMBL" id="KAI9272709.1"/>
    </source>
</evidence>
<reference evidence="1" key="1">
    <citation type="journal article" date="2022" name="IScience">
        <title>Evolution of zygomycete secretomes and the origins of terrestrial fungal ecologies.</title>
        <authorList>
            <person name="Chang Y."/>
            <person name="Wang Y."/>
            <person name="Mondo S."/>
            <person name="Ahrendt S."/>
            <person name="Andreopoulos W."/>
            <person name="Barry K."/>
            <person name="Beard J."/>
            <person name="Benny G.L."/>
            <person name="Blankenship S."/>
            <person name="Bonito G."/>
            <person name="Cuomo C."/>
            <person name="Desiro A."/>
            <person name="Gervers K.A."/>
            <person name="Hundley H."/>
            <person name="Kuo A."/>
            <person name="LaButti K."/>
            <person name="Lang B.F."/>
            <person name="Lipzen A."/>
            <person name="O'Donnell K."/>
            <person name="Pangilinan J."/>
            <person name="Reynolds N."/>
            <person name="Sandor L."/>
            <person name="Smith M.E."/>
            <person name="Tsang A."/>
            <person name="Grigoriev I.V."/>
            <person name="Stajich J.E."/>
            <person name="Spatafora J.W."/>
        </authorList>
    </citation>
    <scope>NUCLEOTIDE SEQUENCE</scope>
    <source>
        <strain evidence="1">RSA 2281</strain>
    </source>
</reference>
<dbReference type="AlphaFoldDB" id="A0AAD5K762"/>
<dbReference type="Proteomes" id="UP001209540">
    <property type="component" value="Unassembled WGS sequence"/>
</dbReference>
<evidence type="ECO:0000313" key="2">
    <source>
        <dbReference type="Proteomes" id="UP001209540"/>
    </source>
</evidence>
<dbReference type="SUPFAM" id="SSF52047">
    <property type="entry name" value="RNI-like"/>
    <property type="match status" value="1"/>
</dbReference>
<proteinExistence type="predicted"/>
<sequence>MVISVEFILLNRTKLRGVYMTHVQYPSMDTLARLGQPRCVNPSPSRPSPLSTTTEEATLANACQFTQLHPPAMSHDKKLCSTSVAPLVRGAPNIQCLTLYGDFSGQDIISAIGNLNHLKILEIRCFYTSDHDIQNLIAILIDKKKVPAIEELIIDSTEYLTLITFSSILKRFAPCNISYLENWMHP</sequence>
<comment type="caution">
    <text evidence="1">The sequence shown here is derived from an EMBL/GenBank/DDBJ whole genome shotgun (WGS) entry which is preliminary data.</text>
</comment>
<keyword evidence="2" id="KW-1185">Reference proteome</keyword>
<organism evidence="1 2">
    <name type="scientific">Phascolomyces articulosus</name>
    <dbReference type="NCBI Taxonomy" id="60185"/>
    <lineage>
        <taxon>Eukaryota</taxon>
        <taxon>Fungi</taxon>
        <taxon>Fungi incertae sedis</taxon>
        <taxon>Mucoromycota</taxon>
        <taxon>Mucoromycotina</taxon>
        <taxon>Mucoromycetes</taxon>
        <taxon>Mucorales</taxon>
        <taxon>Lichtheimiaceae</taxon>
        <taxon>Phascolomyces</taxon>
    </lineage>
</organism>
<protein>
    <submittedName>
        <fullName evidence="1">Uncharacterized protein</fullName>
    </submittedName>
</protein>
<dbReference type="EMBL" id="JAIXMP010000005">
    <property type="protein sequence ID" value="KAI9272709.1"/>
    <property type="molecule type" value="Genomic_DNA"/>
</dbReference>
<name>A0AAD5K762_9FUNG</name>